<feature type="transmembrane region" description="Helical" evidence="7">
    <location>
        <begin position="237"/>
        <end position="257"/>
    </location>
</feature>
<organism evidence="9 10">
    <name type="scientific">Streptomyces thermocoprophilus</name>
    <dbReference type="NCBI Taxonomy" id="78356"/>
    <lineage>
        <taxon>Bacteria</taxon>
        <taxon>Bacillati</taxon>
        <taxon>Actinomycetota</taxon>
        <taxon>Actinomycetes</taxon>
        <taxon>Kitasatosporales</taxon>
        <taxon>Streptomycetaceae</taxon>
        <taxon>Streptomyces</taxon>
    </lineage>
</organism>
<feature type="transmembrane region" description="Helical" evidence="7">
    <location>
        <begin position="286"/>
        <end position="304"/>
    </location>
</feature>
<dbReference type="Proteomes" id="UP001589703">
    <property type="component" value="Unassembled WGS sequence"/>
</dbReference>
<feature type="transmembrane region" description="Helical" evidence="7">
    <location>
        <begin position="174"/>
        <end position="197"/>
    </location>
</feature>
<comment type="similarity">
    <text evidence="7">Belongs to the binding-protein-dependent transport system permease family.</text>
</comment>
<gene>
    <name evidence="9" type="ORF">ACFFRO_20800</name>
</gene>
<dbReference type="InterPro" id="IPR000515">
    <property type="entry name" value="MetI-like"/>
</dbReference>
<dbReference type="RefSeq" id="WP_308404594.1">
    <property type="nucleotide sequence ID" value="NZ_JBHMAR010000029.1"/>
</dbReference>
<feature type="transmembrane region" description="Helical" evidence="7">
    <location>
        <begin position="16"/>
        <end position="42"/>
    </location>
</feature>
<dbReference type="PANTHER" id="PTHR43227:SF7">
    <property type="entry name" value="ARABINOOLIGOSACCHARIDES TRANSPORT SYSTEM PERMEASE PROTEIN ARAP"/>
    <property type="match status" value="1"/>
</dbReference>
<dbReference type="PROSITE" id="PS50928">
    <property type="entry name" value="ABC_TM1"/>
    <property type="match status" value="1"/>
</dbReference>
<dbReference type="Pfam" id="PF00528">
    <property type="entry name" value="BPD_transp_1"/>
    <property type="match status" value="1"/>
</dbReference>
<dbReference type="InterPro" id="IPR050809">
    <property type="entry name" value="UgpAE/MalFG_permease"/>
</dbReference>
<name>A0ABV5VIC2_9ACTN</name>
<evidence type="ECO:0000313" key="9">
    <source>
        <dbReference type="EMBL" id="MFB9737551.1"/>
    </source>
</evidence>
<dbReference type="InterPro" id="IPR035906">
    <property type="entry name" value="MetI-like_sf"/>
</dbReference>
<feature type="domain" description="ABC transmembrane type-1" evidence="8">
    <location>
        <begin position="91"/>
        <end position="304"/>
    </location>
</feature>
<comment type="caution">
    <text evidence="9">The sequence shown here is derived from an EMBL/GenBank/DDBJ whole genome shotgun (WGS) entry which is preliminary data.</text>
</comment>
<protein>
    <submittedName>
        <fullName evidence="9">Carbohydrate ABC transporter permease</fullName>
    </submittedName>
</protein>
<proteinExistence type="inferred from homology"/>
<dbReference type="Gene3D" id="1.10.3720.10">
    <property type="entry name" value="MetI-like"/>
    <property type="match status" value="1"/>
</dbReference>
<keyword evidence="3" id="KW-1003">Cell membrane</keyword>
<evidence type="ECO:0000256" key="7">
    <source>
        <dbReference type="RuleBase" id="RU363032"/>
    </source>
</evidence>
<evidence type="ECO:0000256" key="5">
    <source>
        <dbReference type="ARBA" id="ARBA00022989"/>
    </source>
</evidence>
<keyword evidence="10" id="KW-1185">Reference proteome</keyword>
<evidence type="ECO:0000256" key="2">
    <source>
        <dbReference type="ARBA" id="ARBA00022448"/>
    </source>
</evidence>
<keyword evidence="2 7" id="KW-0813">Transport</keyword>
<comment type="subcellular location">
    <subcellularLocation>
        <location evidence="1 7">Cell membrane</location>
        <topology evidence="1 7">Multi-pass membrane protein</topology>
    </subcellularLocation>
</comment>
<feature type="transmembrane region" description="Helical" evidence="7">
    <location>
        <begin position="91"/>
        <end position="116"/>
    </location>
</feature>
<evidence type="ECO:0000256" key="3">
    <source>
        <dbReference type="ARBA" id="ARBA00022475"/>
    </source>
</evidence>
<reference evidence="9 10" key="1">
    <citation type="submission" date="2024-09" db="EMBL/GenBank/DDBJ databases">
        <authorList>
            <person name="Sun Q."/>
            <person name="Mori K."/>
        </authorList>
    </citation>
    <scope>NUCLEOTIDE SEQUENCE [LARGE SCALE GENOMIC DNA]</scope>
    <source>
        <strain evidence="9 10">JCM 10918</strain>
    </source>
</reference>
<keyword evidence="4 7" id="KW-0812">Transmembrane</keyword>
<evidence type="ECO:0000256" key="6">
    <source>
        <dbReference type="ARBA" id="ARBA00023136"/>
    </source>
</evidence>
<keyword evidence="5 7" id="KW-1133">Transmembrane helix</keyword>
<evidence type="ECO:0000256" key="1">
    <source>
        <dbReference type="ARBA" id="ARBA00004651"/>
    </source>
</evidence>
<evidence type="ECO:0000259" key="8">
    <source>
        <dbReference type="PROSITE" id="PS50928"/>
    </source>
</evidence>
<sequence length="317" mass="35974">MTAVAQRLKHSYQKHWYAYAMIAPVVVVLGVLVVYPLVYGLYLTLTDADSLNSARTIGVNHIDATYKFVGLDNYQDILFGDTAYDRFWSHFIWTIVWTALCVALHYSIGLGLALLLNQKLRGRTFYRLLLIVPWAVPTFVTVFGWRIMLADSGVINSFLDSLGLPSPAWLEDTFWQRFAAIMVNTWCGVPFMMVSLLGGLQSIDSSLYEAAEMDGASAWQRFRYVTLPGLRSVSSTVVLLGIIWTFNQFAVIFLLFGRTSAPDAQILVTWAYYLGFGQQPREFAESATYGMLLLAILVVFTSFYRRWLNRNDQQLTI</sequence>
<keyword evidence="6 7" id="KW-0472">Membrane</keyword>
<dbReference type="EMBL" id="JBHMAR010000029">
    <property type="protein sequence ID" value="MFB9737551.1"/>
    <property type="molecule type" value="Genomic_DNA"/>
</dbReference>
<feature type="transmembrane region" description="Helical" evidence="7">
    <location>
        <begin position="128"/>
        <end position="148"/>
    </location>
</feature>
<accession>A0ABV5VIC2</accession>
<evidence type="ECO:0000313" key="10">
    <source>
        <dbReference type="Proteomes" id="UP001589703"/>
    </source>
</evidence>
<evidence type="ECO:0000256" key="4">
    <source>
        <dbReference type="ARBA" id="ARBA00022692"/>
    </source>
</evidence>
<dbReference type="SUPFAM" id="SSF161098">
    <property type="entry name" value="MetI-like"/>
    <property type="match status" value="1"/>
</dbReference>
<dbReference type="PANTHER" id="PTHR43227">
    <property type="entry name" value="BLL4140 PROTEIN"/>
    <property type="match status" value="1"/>
</dbReference>
<dbReference type="CDD" id="cd06261">
    <property type="entry name" value="TM_PBP2"/>
    <property type="match status" value="1"/>
</dbReference>